<evidence type="ECO:0000256" key="1">
    <source>
        <dbReference type="ARBA" id="ARBA00022670"/>
    </source>
</evidence>
<gene>
    <name evidence="9" type="ORF">NX786_27345</name>
</gene>
<dbReference type="RefSeq" id="WP_259452049.1">
    <property type="nucleotide sequence ID" value="NZ_CP119520.1"/>
</dbReference>
<dbReference type="SUPFAM" id="SSF55166">
    <property type="entry name" value="Hedgehog/DD-peptidase"/>
    <property type="match status" value="1"/>
</dbReference>
<dbReference type="Gene3D" id="3.30.1380.10">
    <property type="match status" value="1"/>
</dbReference>
<evidence type="ECO:0000313" key="9">
    <source>
        <dbReference type="EMBL" id="MCS0633056.1"/>
    </source>
</evidence>
<dbReference type="Proteomes" id="UP001165263">
    <property type="component" value="Unassembled WGS sequence"/>
</dbReference>
<evidence type="ECO:0000256" key="2">
    <source>
        <dbReference type="ARBA" id="ARBA00022723"/>
    </source>
</evidence>
<dbReference type="Pfam" id="PF03411">
    <property type="entry name" value="Peptidase_M74"/>
    <property type="match status" value="1"/>
</dbReference>
<evidence type="ECO:0000256" key="7">
    <source>
        <dbReference type="ARBA" id="ARBA00023049"/>
    </source>
</evidence>
<dbReference type="EMBL" id="JANUHC010000012">
    <property type="protein sequence ID" value="MCS0633056.1"/>
    <property type="molecule type" value="Genomic_DNA"/>
</dbReference>
<dbReference type="InterPro" id="IPR009045">
    <property type="entry name" value="Zn_M74/Hedgehog-like"/>
</dbReference>
<proteinExistence type="predicted"/>
<feature type="chain" id="PRO_5046706465" evidence="8">
    <location>
        <begin position="22"/>
        <end position="233"/>
    </location>
</feature>
<keyword evidence="2" id="KW-0479">Metal-binding</keyword>
<evidence type="ECO:0000313" key="10">
    <source>
        <dbReference type="Proteomes" id="UP001165263"/>
    </source>
</evidence>
<feature type="signal peptide" evidence="8">
    <location>
        <begin position="1"/>
        <end position="21"/>
    </location>
</feature>
<protein>
    <submittedName>
        <fullName evidence="9">Penicillin-insensitive murein endopeptidase</fullName>
    </submittedName>
</protein>
<evidence type="ECO:0000256" key="3">
    <source>
        <dbReference type="ARBA" id="ARBA00022729"/>
    </source>
</evidence>
<sequence length="233" mass="26161">MKIPWPIVVSIFAASMPGVAAASTCYGTVGKGRLSGGVQLPPQGVNFAAYSPKGVEMGRTYVHDRVHQAMLEAYANVRTTLPDKTYVYGETGFAHGGPISPHRTHQAGLSVDFMVPVLDDAGRSVPLPSSLSNKYGYALEFDDQGRIPGYRIDFDAMAEHLYQISITSRRHGLTIRRVIFDPRLSERLFDSSRHGVELRHIMPFMKEHPWIRHDEHYHIDFGLACRPLRDYHD</sequence>
<keyword evidence="1" id="KW-0645">Protease</keyword>
<evidence type="ECO:0000256" key="5">
    <source>
        <dbReference type="ARBA" id="ARBA00022801"/>
    </source>
</evidence>
<reference evidence="9" key="1">
    <citation type="submission" date="2022-08" db="EMBL/GenBank/DDBJ databases">
        <title>Reclassification of Massilia species as members of the genera Telluria, Duganella, Pseudoduganella, Mokoshia gen. nov. and Zemynaea gen. nov. using orthogonal and non-orthogonal genome-based approaches.</title>
        <authorList>
            <person name="Bowman J.P."/>
        </authorList>
    </citation>
    <scope>NUCLEOTIDE SEQUENCE</scope>
    <source>
        <strain evidence="9">LMG 11547</strain>
    </source>
</reference>
<evidence type="ECO:0000256" key="8">
    <source>
        <dbReference type="SAM" id="SignalP"/>
    </source>
</evidence>
<comment type="caution">
    <text evidence="9">The sequence shown here is derived from an EMBL/GenBank/DDBJ whole genome shotgun (WGS) entry which is preliminary data.</text>
</comment>
<keyword evidence="7" id="KW-0482">Metalloprotease</keyword>
<keyword evidence="6" id="KW-0862">Zinc</keyword>
<keyword evidence="10" id="KW-1185">Reference proteome</keyword>
<keyword evidence="4" id="KW-0574">Periplasm</keyword>
<accession>A0ABT2C6N4</accession>
<organism evidence="9 10">
    <name type="scientific">Telluria mixta</name>
    <dbReference type="NCBI Taxonomy" id="34071"/>
    <lineage>
        <taxon>Bacteria</taxon>
        <taxon>Pseudomonadati</taxon>
        <taxon>Pseudomonadota</taxon>
        <taxon>Betaproteobacteria</taxon>
        <taxon>Burkholderiales</taxon>
        <taxon>Oxalobacteraceae</taxon>
        <taxon>Telluria group</taxon>
        <taxon>Telluria</taxon>
    </lineage>
</organism>
<keyword evidence="3 8" id="KW-0732">Signal</keyword>
<keyword evidence="5" id="KW-0378">Hydrolase</keyword>
<name>A0ABT2C6N4_9BURK</name>
<evidence type="ECO:0000256" key="6">
    <source>
        <dbReference type="ARBA" id="ARBA00022833"/>
    </source>
</evidence>
<evidence type="ECO:0000256" key="4">
    <source>
        <dbReference type="ARBA" id="ARBA00022764"/>
    </source>
</evidence>
<dbReference type="InterPro" id="IPR005073">
    <property type="entry name" value="Peptidase_M74"/>
</dbReference>